<name>A0AAV8SKU3_9ROSI</name>
<keyword evidence="2" id="KW-1185">Reference proteome</keyword>
<sequence length="86" mass="10268">MRRHAKLHAVKAICARIKCPSKIERCPIKLRKKADPARNQHLKVRNFSSRGKLLTEKHLQQLPKLYRRYYYLGLIILHLYDLTFLS</sequence>
<evidence type="ECO:0000313" key="2">
    <source>
        <dbReference type="Proteomes" id="UP001159364"/>
    </source>
</evidence>
<reference evidence="1 2" key="1">
    <citation type="submission" date="2021-09" db="EMBL/GenBank/DDBJ databases">
        <title>Genomic insights and catalytic innovation underlie evolution of tropane alkaloids biosynthesis.</title>
        <authorList>
            <person name="Wang Y.-J."/>
            <person name="Tian T."/>
            <person name="Huang J.-P."/>
            <person name="Huang S.-X."/>
        </authorList>
    </citation>
    <scope>NUCLEOTIDE SEQUENCE [LARGE SCALE GENOMIC DNA]</scope>
    <source>
        <strain evidence="1">KIB-2018</strain>
        <tissue evidence="1">Leaf</tissue>
    </source>
</reference>
<accession>A0AAV8SKU3</accession>
<protein>
    <submittedName>
        <fullName evidence="1">Uncharacterized protein</fullName>
    </submittedName>
</protein>
<organism evidence="1 2">
    <name type="scientific">Erythroxylum novogranatense</name>
    <dbReference type="NCBI Taxonomy" id="1862640"/>
    <lineage>
        <taxon>Eukaryota</taxon>
        <taxon>Viridiplantae</taxon>
        <taxon>Streptophyta</taxon>
        <taxon>Embryophyta</taxon>
        <taxon>Tracheophyta</taxon>
        <taxon>Spermatophyta</taxon>
        <taxon>Magnoliopsida</taxon>
        <taxon>eudicotyledons</taxon>
        <taxon>Gunneridae</taxon>
        <taxon>Pentapetalae</taxon>
        <taxon>rosids</taxon>
        <taxon>fabids</taxon>
        <taxon>Malpighiales</taxon>
        <taxon>Erythroxylaceae</taxon>
        <taxon>Erythroxylum</taxon>
    </lineage>
</organism>
<evidence type="ECO:0000313" key="1">
    <source>
        <dbReference type="EMBL" id="KAJ8752901.1"/>
    </source>
</evidence>
<gene>
    <name evidence="1" type="ORF">K2173_008636</name>
</gene>
<dbReference type="AlphaFoldDB" id="A0AAV8SKU3"/>
<dbReference type="Proteomes" id="UP001159364">
    <property type="component" value="Linkage Group LG10"/>
</dbReference>
<proteinExistence type="predicted"/>
<dbReference type="EMBL" id="JAIWQS010000010">
    <property type="protein sequence ID" value="KAJ8752901.1"/>
    <property type="molecule type" value="Genomic_DNA"/>
</dbReference>
<comment type="caution">
    <text evidence="1">The sequence shown here is derived from an EMBL/GenBank/DDBJ whole genome shotgun (WGS) entry which is preliminary data.</text>
</comment>